<accession>A0A974VXX6</accession>
<dbReference type="RefSeq" id="WP_206004451.1">
    <property type="nucleotide sequence ID" value="NZ_CP070615.1"/>
</dbReference>
<geneLocation type="plasmid" evidence="1 2">
    <name>unnamed4</name>
</geneLocation>
<reference evidence="1 2" key="1">
    <citation type="journal article" date="2021" name="Microbiol. Resour. Announc.">
        <title>Complete Genome Sequences of Two Rhodococcus sp. Strains with Large and Linear Chromosomes, Isolated from Apple Rhizosphere.</title>
        <authorList>
            <person name="Benning S."/>
            <person name="Brugnone N."/>
            <person name="Siani R."/>
            <person name="Kublik S."/>
            <person name="Schloter M."/>
            <person name="Rad V."/>
        </authorList>
    </citation>
    <scope>NUCLEOTIDE SEQUENCE [LARGE SCALE GENOMIC DNA]</scope>
    <source>
        <strain evidence="1 2">R79</strain>
    </source>
</reference>
<protein>
    <submittedName>
        <fullName evidence="1">Uncharacterized protein</fullName>
    </submittedName>
</protein>
<sequence>MVAPKKVVAVRRASTAARCPRTSCRNGDEDGDRVAAGPGSQCAIKRIADQSDVHPEGQRTWMRQG</sequence>
<organism evidence="1 2">
    <name type="scientific">Rhodococcus pseudokoreensis</name>
    <dbReference type="NCBI Taxonomy" id="2811421"/>
    <lineage>
        <taxon>Bacteria</taxon>
        <taxon>Bacillati</taxon>
        <taxon>Actinomycetota</taxon>
        <taxon>Actinomycetes</taxon>
        <taxon>Mycobacteriales</taxon>
        <taxon>Nocardiaceae</taxon>
        <taxon>Rhodococcus</taxon>
    </lineage>
</organism>
<keyword evidence="2" id="KW-1185">Reference proteome</keyword>
<gene>
    <name evidence="1" type="ORF">JWS13_03220</name>
</gene>
<reference evidence="1 2" key="2">
    <citation type="journal article" date="2022" name="Arch. Microbiol.">
        <title>Rhodococcus pseudokoreensis sp. nov. isolated from the rhizosphere of young M26 apple rootstocks.</title>
        <authorList>
            <person name="Kampfer P."/>
            <person name="Glaeser S.P."/>
            <person name="Blom J."/>
            <person name="Wolf J."/>
            <person name="Benning S."/>
            <person name="Schloter M."/>
            <person name="Neumann-Schaal M."/>
        </authorList>
    </citation>
    <scope>NUCLEOTIDE SEQUENCE [LARGE SCALE GENOMIC DNA]</scope>
    <source>
        <strain evidence="1 2">R79</strain>
    </source>
</reference>
<evidence type="ECO:0000313" key="2">
    <source>
        <dbReference type="Proteomes" id="UP000662986"/>
    </source>
</evidence>
<evidence type="ECO:0000313" key="1">
    <source>
        <dbReference type="EMBL" id="QSE87673.1"/>
    </source>
</evidence>
<name>A0A974VXX6_9NOCA</name>
<proteinExistence type="predicted"/>
<keyword evidence="1" id="KW-0614">Plasmid</keyword>
<dbReference type="EMBL" id="CP070615">
    <property type="protein sequence ID" value="QSE87673.1"/>
    <property type="molecule type" value="Genomic_DNA"/>
</dbReference>
<dbReference type="Proteomes" id="UP000662986">
    <property type="component" value="Plasmid unnamed4"/>
</dbReference>